<feature type="transmembrane region" description="Helical" evidence="1">
    <location>
        <begin position="56"/>
        <end position="76"/>
    </location>
</feature>
<dbReference type="Proteomes" id="UP001590951">
    <property type="component" value="Unassembled WGS sequence"/>
</dbReference>
<evidence type="ECO:0000256" key="1">
    <source>
        <dbReference type="SAM" id="Phobius"/>
    </source>
</evidence>
<accession>A0ABR4ATV4</accession>
<keyword evidence="3" id="KW-1185">Reference proteome</keyword>
<keyword evidence="1" id="KW-0472">Membrane</keyword>
<keyword evidence="1" id="KW-0812">Transmembrane</keyword>
<comment type="caution">
    <text evidence="2">The sequence shown here is derived from an EMBL/GenBank/DDBJ whole genome shotgun (WGS) entry which is preliminary data.</text>
</comment>
<gene>
    <name evidence="2" type="ORF">ABVK25_010768</name>
</gene>
<feature type="transmembrane region" description="Helical" evidence="1">
    <location>
        <begin position="12"/>
        <end position="30"/>
    </location>
</feature>
<proteinExistence type="predicted"/>
<evidence type="ECO:0000313" key="3">
    <source>
        <dbReference type="Proteomes" id="UP001590951"/>
    </source>
</evidence>
<reference evidence="2 3" key="1">
    <citation type="submission" date="2024-09" db="EMBL/GenBank/DDBJ databases">
        <title>Rethinking Asexuality: The Enigmatic Case of Functional Sexual Genes in Lepraria (Stereocaulaceae).</title>
        <authorList>
            <person name="Doellman M."/>
            <person name="Sun Y."/>
            <person name="Barcenas-Pena A."/>
            <person name="Lumbsch H.T."/>
            <person name="Grewe F."/>
        </authorList>
    </citation>
    <scope>NUCLEOTIDE SEQUENCE [LARGE SCALE GENOMIC DNA]</scope>
    <source>
        <strain evidence="2 3">Grewe 0041</strain>
    </source>
</reference>
<organism evidence="2 3">
    <name type="scientific">Lepraria finkii</name>
    <dbReference type="NCBI Taxonomy" id="1340010"/>
    <lineage>
        <taxon>Eukaryota</taxon>
        <taxon>Fungi</taxon>
        <taxon>Dikarya</taxon>
        <taxon>Ascomycota</taxon>
        <taxon>Pezizomycotina</taxon>
        <taxon>Lecanoromycetes</taxon>
        <taxon>OSLEUM clade</taxon>
        <taxon>Lecanoromycetidae</taxon>
        <taxon>Lecanorales</taxon>
        <taxon>Lecanorineae</taxon>
        <taxon>Stereocaulaceae</taxon>
        <taxon>Lepraria</taxon>
    </lineage>
</organism>
<keyword evidence="1" id="KW-1133">Transmembrane helix</keyword>
<sequence>MLKMHPRIARNWYWRSAVLVGYFATLSDTISDVEDSDAWALTIKTLAEPDGPLTKLGTQVVFVVNLYRLVTFLASIGWQRYFGRTDLCNVILTLSFTFQAKQNDVYGRRAGNSGLWLP</sequence>
<name>A0ABR4ATV4_9LECA</name>
<dbReference type="EMBL" id="JBHFEH010000074">
    <property type="protein sequence ID" value="KAL2049016.1"/>
    <property type="molecule type" value="Genomic_DNA"/>
</dbReference>
<evidence type="ECO:0000313" key="2">
    <source>
        <dbReference type="EMBL" id="KAL2049016.1"/>
    </source>
</evidence>
<protein>
    <submittedName>
        <fullName evidence="2">Uncharacterized protein</fullName>
    </submittedName>
</protein>